<dbReference type="SUPFAM" id="SSF46785">
    <property type="entry name" value="Winged helix' DNA-binding domain"/>
    <property type="match status" value="1"/>
</dbReference>
<feature type="region of interest" description="Disordered" evidence="6">
    <location>
        <begin position="212"/>
        <end position="241"/>
    </location>
</feature>
<dbReference type="Pfam" id="PF09397">
    <property type="entry name" value="FtsK_gamma"/>
    <property type="match status" value="1"/>
</dbReference>
<reference evidence="9 10" key="1">
    <citation type="submission" date="2015-09" db="EMBL/GenBank/DDBJ databases">
        <authorList>
            <consortium name="Pathogen Informatics"/>
        </authorList>
    </citation>
    <scope>NUCLEOTIDE SEQUENCE [LARGE SCALE GENOMIC DNA]</scope>
    <source>
        <strain evidence="9 10">2789STDY5834970</strain>
    </source>
</reference>
<dbReference type="InterPro" id="IPR003593">
    <property type="entry name" value="AAA+_ATPase"/>
</dbReference>
<dbReference type="InterPro" id="IPR050206">
    <property type="entry name" value="FtsK/SpoIIIE/SftA"/>
</dbReference>
<dbReference type="Pfam" id="PF01580">
    <property type="entry name" value="FtsK_SpoIIIE"/>
    <property type="match status" value="1"/>
</dbReference>
<evidence type="ECO:0000259" key="8">
    <source>
        <dbReference type="PROSITE" id="PS50901"/>
    </source>
</evidence>
<feature type="compositionally biased region" description="Acidic residues" evidence="6">
    <location>
        <begin position="214"/>
        <end position="233"/>
    </location>
</feature>
<feature type="transmembrane region" description="Helical" evidence="7">
    <location>
        <begin position="155"/>
        <end position="180"/>
    </location>
</feature>
<dbReference type="Proteomes" id="UP000095649">
    <property type="component" value="Unassembled WGS sequence"/>
</dbReference>
<feature type="transmembrane region" description="Helical" evidence="7">
    <location>
        <begin position="55"/>
        <end position="79"/>
    </location>
</feature>
<evidence type="ECO:0000256" key="5">
    <source>
        <dbReference type="PROSITE-ProRule" id="PRU00289"/>
    </source>
</evidence>
<evidence type="ECO:0000256" key="6">
    <source>
        <dbReference type="SAM" id="MobiDB-lite"/>
    </source>
</evidence>
<evidence type="ECO:0000256" key="3">
    <source>
        <dbReference type="ARBA" id="ARBA00022840"/>
    </source>
</evidence>
<name>A0A173VBF8_9FIRM</name>
<feature type="region of interest" description="Disordered" evidence="6">
    <location>
        <begin position="1"/>
        <end position="21"/>
    </location>
</feature>
<dbReference type="InterPro" id="IPR036388">
    <property type="entry name" value="WH-like_DNA-bd_sf"/>
</dbReference>
<feature type="compositionally biased region" description="Pro residues" evidence="6">
    <location>
        <begin position="272"/>
        <end position="283"/>
    </location>
</feature>
<evidence type="ECO:0000256" key="7">
    <source>
        <dbReference type="SAM" id="Phobius"/>
    </source>
</evidence>
<dbReference type="InterPro" id="IPR036390">
    <property type="entry name" value="WH_DNA-bd_sf"/>
</dbReference>
<dbReference type="PANTHER" id="PTHR22683:SF41">
    <property type="entry name" value="DNA TRANSLOCASE FTSK"/>
    <property type="match status" value="1"/>
</dbReference>
<dbReference type="GO" id="GO:0005524">
    <property type="term" value="F:ATP binding"/>
    <property type="evidence" value="ECO:0007669"/>
    <property type="project" value="UniProtKB-UniRule"/>
</dbReference>
<keyword evidence="7" id="KW-0472">Membrane</keyword>
<evidence type="ECO:0000256" key="1">
    <source>
        <dbReference type="ARBA" id="ARBA00006474"/>
    </source>
</evidence>
<feature type="region of interest" description="Disordered" evidence="6">
    <location>
        <begin position="304"/>
        <end position="338"/>
    </location>
</feature>
<evidence type="ECO:0000256" key="4">
    <source>
        <dbReference type="ARBA" id="ARBA00023125"/>
    </source>
</evidence>
<dbReference type="InterPro" id="IPR018541">
    <property type="entry name" value="Ftsk_gamma"/>
</dbReference>
<dbReference type="RefSeq" id="WP_055187047.1">
    <property type="nucleotide sequence ID" value="NZ_CYXN01000049.1"/>
</dbReference>
<dbReference type="InterPro" id="IPR027417">
    <property type="entry name" value="P-loop_NTPase"/>
</dbReference>
<proteinExistence type="inferred from homology"/>
<dbReference type="GO" id="GO:0016020">
    <property type="term" value="C:membrane"/>
    <property type="evidence" value="ECO:0007669"/>
    <property type="project" value="UniProtKB-SubCell"/>
</dbReference>
<protein>
    <submittedName>
        <fullName evidence="9">Stage III sporulation protein E</fullName>
    </submittedName>
</protein>
<organism evidence="9 10">
    <name type="scientific">Faecalibacterium prausnitzii</name>
    <dbReference type="NCBI Taxonomy" id="853"/>
    <lineage>
        <taxon>Bacteria</taxon>
        <taxon>Bacillati</taxon>
        <taxon>Bacillota</taxon>
        <taxon>Clostridia</taxon>
        <taxon>Eubacteriales</taxon>
        <taxon>Oscillospiraceae</taxon>
        <taxon>Faecalibacterium</taxon>
    </lineage>
</organism>
<keyword evidence="2 5" id="KW-0547">Nucleotide-binding</keyword>
<dbReference type="Gene3D" id="1.10.10.10">
    <property type="entry name" value="Winged helix-like DNA-binding domain superfamily/Winged helix DNA-binding domain"/>
    <property type="match status" value="1"/>
</dbReference>
<dbReference type="EMBL" id="CYXN01000049">
    <property type="protein sequence ID" value="CUN24719.1"/>
    <property type="molecule type" value="Genomic_DNA"/>
</dbReference>
<sequence>MATKKRKSTRRRTAARRKKAEQRLPAGLGTLFGGLLLMVLAFVQGDSAWRVLHDVLFGLFGCGSFVLGAAVCCLAVLYTRGEELLSRILKLVLGLIFVCGTVIVFSDIQPQGLSALQMLSACYANGVSAWLSGGAMGFVLGGVLLLLCGRPAANLIMIVLLLCGSLYIFDITPAEVWVWLCAVTGGIRARGSAFAEQSAARRAERAAIRQAEREIDEEYDETEDEPLDEEDEPAGPHLGVPDWMSGVLRWGHKVTQEMEADAADTEAAPAAPAQPEPATPPITPVRVSVARPRAAFDVDLGPDHTALSEGGSEPIEPLIVGPGGTFGQDPLHPAPKPTPPPIVADPVVTAAADFFTKDAPQPEETSPAPVFDTSIVQPAAPVVQPQMPQPPEAAPIQPAVPRVSAENAVAFRSAPDEDGWISITAEPVEEKDINSLVAAAMEKPAVSEQAAATAPTEEAEPVDSYEYQYPPIELFEKSQEESDPGAQEELKANAQKLVDTLESFGVRTRVLDISRGPSVTRYELQPMAGVKISRITSLADDIALNLAVADVRMEAPIPGKPAVGIEVPNHKKTPVYIRSIFESQSFLRMTSPLGIALGKDIAGVAQVTDLCKMPHLLIAGSTGSGKSVCVNSIIMSLLFRSSPEDVKLLLIDPKVVELAEYNGIPHLLMPVVTEPRKAAGALGSAVQEMERRYRLFAENNVRDIKSFNKLAAEQPELEKMPYIAIIIDELADLMMVVGKDVEDSICRIAQKARAAGMHLIVATQRPSVDVITGLIKANIPSRIAFAVSSQVDSRTILDGAGAEKLLGQGDMLFMPVGAPKPTRIQGTFVRDEEISRVLDFIKSSATVQYDEAMIEAMEKHAIQDGKKGGGGADAEEDAGSDPMFKQAVDVVIDAGQASTSLLQRRCKLGYARAARIMDEMEQKNIIGPYEGAKPRAVLISRQQWLEMQMNQPEE</sequence>
<keyword evidence="7" id="KW-0812">Transmembrane</keyword>
<dbReference type="InterPro" id="IPR041027">
    <property type="entry name" value="FtsK_alpha"/>
</dbReference>
<dbReference type="SMART" id="SM00843">
    <property type="entry name" value="Ftsk_gamma"/>
    <property type="match status" value="1"/>
</dbReference>
<dbReference type="PROSITE" id="PS50901">
    <property type="entry name" value="FTSK"/>
    <property type="match status" value="1"/>
</dbReference>
<evidence type="ECO:0000313" key="9">
    <source>
        <dbReference type="EMBL" id="CUN24719.1"/>
    </source>
</evidence>
<dbReference type="GO" id="GO:0003677">
    <property type="term" value="F:DNA binding"/>
    <property type="evidence" value="ECO:0007669"/>
    <property type="project" value="UniProtKB-KW"/>
</dbReference>
<dbReference type="CDD" id="cd01127">
    <property type="entry name" value="TrwB_TraG_TraD_VirD4"/>
    <property type="match status" value="1"/>
</dbReference>
<dbReference type="InterPro" id="IPR002543">
    <property type="entry name" value="FtsK_dom"/>
</dbReference>
<feature type="domain" description="FtsK" evidence="8">
    <location>
        <begin position="598"/>
        <end position="794"/>
    </location>
</feature>
<dbReference type="Gene3D" id="3.40.50.300">
    <property type="entry name" value="P-loop containing nucleotide triphosphate hydrolases"/>
    <property type="match status" value="1"/>
</dbReference>
<dbReference type="PANTHER" id="PTHR22683">
    <property type="entry name" value="SPORULATION PROTEIN RELATED"/>
    <property type="match status" value="1"/>
</dbReference>
<evidence type="ECO:0000256" key="2">
    <source>
        <dbReference type="ARBA" id="ARBA00022741"/>
    </source>
</evidence>
<dbReference type="Pfam" id="PF17854">
    <property type="entry name" value="FtsK_alpha"/>
    <property type="match status" value="1"/>
</dbReference>
<keyword evidence="4" id="KW-0238">DNA-binding</keyword>
<dbReference type="AlphaFoldDB" id="A0A173VBF8"/>
<keyword evidence="7" id="KW-1133">Transmembrane helix</keyword>
<accession>A0A173VBF8</accession>
<feature type="binding site" evidence="5">
    <location>
        <begin position="620"/>
        <end position="627"/>
    </location>
    <ligand>
        <name>ATP</name>
        <dbReference type="ChEBI" id="CHEBI:30616"/>
    </ligand>
</feature>
<dbReference type="SUPFAM" id="SSF52540">
    <property type="entry name" value="P-loop containing nucleoside triphosphate hydrolases"/>
    <property type="match status" value="1"/>
</dbReference>
<dbReference type="Gene3D" id="3.30.980.40">
    <property type="match status" value="1"/>
</dbReference>
<keyword evidence="3 5" id="KW-0067">ATP-binding</keyword>
<feature type="compositionally biased region" description="Basic residues" evidence="6">
    <location>
        <begin position="1"/>
        <end position="20"/>
    </location>
</feature>
<gene>
    <name evidence="9" type="primary">spoIIIE</name>
    <name evidence="9" type="ORF">ERS852582_02782</name>
</gene>
<evidence type="ECO:0000313" key="10">
    <source>
        <dbReference type="Proteomes" id="UP000095649"/>
    </source>
</evidence>
<feature type="region of interest" description="Disordered" evidence="6">
    <location>
        <begin position="258"/>
        <end position="284"/>
    </location>
</feature>
<feature type="transmembrane region" description="Helical" evidence="7">
    <location>
        <begin position="129"/>
        <end position="148"/>
    </location>
</feature>
<feature type="transmembrane region" description="Helical" evidence="7">
    <location>
        <begin position="91"/>
        <end position="109"/>
    </location>
</feature>
<comment type="similarity">
    <text evidence="1">Belongs to the FtsK/SpoIIIE/SftA family.</text>
</comment>
<dbReference type="SMART" id="SM00382">
    <property type="entry name" value="AAA"/>
    <property type="match status" value="1"/>
</dbReference>
<dbReference type="OrthoDB" id="9807790at2"/>